<feature type="transmembrane region" description="Helical" evidence="2">
    <location>
        <begin position="256"/>
        <end position="274"/>
    </location>
</feature>
<keyword evidence="4" id="KW-1185">Reference proteome</keyword>
<evidence type="ECO:0000256" key="1">
    <source>
        <dbReference type="SAM" id="MobiDB-lite"/>
    </source>
</evidence>
<dbReference type="Pfam" id="PF02517">
    <property type="entry name" value="Rce1-like"/>
    <property type="match status" value="1"/>
</dbReference>
<feature type="transmembrane region" description="Helical" evidence="2">
    <location>
        <begin position="226"/>
        <end position="249"/>
    </location>
</feature>
<feature type="compositionally biased region" description="Polar residues" evidence="1">
    <location>
        <begin position="93"/>
        <end position="106"/>
    </location>
</feature>
<dbReference type="InterPro" id="IPR003675">
    <property type="entry name" value="Rce1/LyrA-like_dom"/>
</dbReference>
<feature type="domain" description="CAAX prenyl protease 2/Lysostaphin resistance protein A-like" evidence="3">
    <location>
        <begin position="204"/>
        <end position="292"/>
    </location>
</feature>
<dbReference type="OrthoDB" id="2017864at2759"/>
<dbReference type="KEGG" id="mcha:111004632"/>
<dbReference type="Proteomes" id="UP000504603">
    <property type="component" value="Unplaced"/>
</dbReference>
<organism evidence="4 5">
    <name type="scientific">Momordica charantia</name>
    <name type="common">Bitter gourd</name>
    <name type="synonym">Balsam pear</name>
    <dbReference type="NCBI Taxonomy" id="3673"/>
    <lineage>
        <taxon>Eukaryota</taxon>
        <taxon>Viridiplantae</taxon>
        <taxon>Streptophyta</taxon>
        <taxon>Embryophyta</taxon>
        <taxon>Tracheophyta</taxon>
        <taxon>Spermatophyta</taxon>
        <taxon>Magnoliopsida</taxon>
        <taxon>eudicotyledons</taxon>
        <taxon>Gunneridae</taxon>
        <taxon>Pentapetalae</taxon>
        <taxon>rosids</taxon>
        <taxon>fabids</taxon>
        <taxon>Cucurbitales</taxon>
        <taxon>Cucurbitaceae</taxon>
        <taxon>Momordiceae</taxon>
        <taxon>Momordica</taxon>
    </lineage>
</organism>
<dbReference type="PANTHER" id="PTHR43592">
    <property type="entry name" value="CAAX AMINO TERMINAL PROTEASE"/>
    <property type="match status" value="1"/>
</dbReference>
<keyword evidence="2" id="KW-1133">Transmembrane helix</keyword>
<dbReference type="PANTHER" id="PTHR43592:SF7">
    <property type="entry name" value="CAAX AMINO TERMINAL PROTEASE FAMILY PROTEIN"/>
    <property type="match status" value="1"/>
</dbReference>
<dbReference type="GO" id="GO:0004175">
    <property type="term" value="F:endopeptidase activity"/>
    <property type="evidence" value="ECO:0007669"/>
    <property type="project" value="UniProtKB-ARBA"/>
</dbReference>
<evidence type="ECO:0000256" key="2">
    <source>
        <dbReference type="SAM" id="Phobius"/>
    </source>
</evidence>
<name>A0A6J1BQ63_MOMCH</name>
<accession>A0A6J1BQ63</accession>
<dbReference type="GeneID" id="111004632"/>
<dbReference type="RefSeq" id="XP_022131409.1">
    <property type="nucleotide sequence ID" value="XM_022275717.1"/>
</dbReference>
<dbReference type="GO" id="GO:0080120">
    <property type="term" value="P:CAAX-box protein maturation"/>
    <property type="evidence" value="ECO:0007669"/>
    <property type="project" value="UniProtKB-ARBA"/>
</dbReference>
<sequence>MNLLTINCRCTSSNTASTSIPFVWRKSTFMGTSRKGIGLCEIQRDFPTGLCSGSNVKPMVYARRKSARKLERKGEEVSETSPSADENADDVKMNSSDSSPKNSLNNISSRSSVLQACTITSGLIAALGVIIRQVSHVASIEGLPVIDCTSEVSFSFEMRQLQLITGLVVLISSSRYILLKIWPDFAESSEAANRQVLTSLQPIDYTVVAFLPGISEVNKELLFRGALIPLLGFNWASVMVTAAIFGVLHLGGGRKYSFAIWATLVGLAYGYATIESASVVVPMASHALNNLVGGILWCSESRSLENREDQE</sequence>
<keyword evidence="2" id="KW-0812">Transmembrane</keyword>
<protein>
    <submittedName>
        <fullName evidence="5">Uncharacterized protein LOC111004632 isoform X1</fullName>
    </submittedName>
</protein>
<feature type="region of interest" description="Disordered" evidence="1">
    <location>
        <begin position="67"/>
        <end position="106"/>
    </location>
</feature>
<evidence type="ECO:0000313" key="5">
    <source>
        <dbReference type="RefSeq" id="XP_022131409.1"/>
    </source>
</evidence>
<gene>
    <name evidence="5" type="primary">LOC111004632</name>
</gene>
<dbReference type="AlphaFoldDB" id="A0A6J1BQ63"/>
<proteinExistence type="predicted"/>
<evidence type="ECO:0000259" key="3">
    <source>
        <dbReference type="Pfam" id="PF02517"/>
    </source>
</evidence>
<evidence type="ECO:0000313" key="4">
    <source>
        <dbReference type="Proteomes" id="UP000504603"/>
    </source>
</evidence>
<keyword evidence="2" id="KW-0472">Membrane</keyword>
<reference evidence="5" key="1">
    <citation type="submission" date="2025-08" db="UniProtKB">
        <authorList>
            <consortium name="RefSeq"/>
        </authorList>
    </citation>
    <scope>IDENTIFICATION</scope>
    <source>
        <strain evidence="5">OHB3-1</strain>
    </source>
</reference>